<comment type="similarity">
    <text evidence="9">Belongs to the phosphofructokinase type A (PFKA) family.</text>
</comment>
<keyword evidence="8" id="KW-0324">Glycolysis</keyword>
<dbReference type="GO" id="GO:0005829">
    <property type="term" value="C:cytosol"/>
    <property type="evidence" value="ECO:0007669"/>
    <property type="project" value="TreeGrafter"/>
</dbReference>
<gene>
    <name evidence="13" type="primary">pfkA_2</name>
    <name evidence="13" type="ORF">ETAA8_54750</name>
</gene>
<keyword evidence="7" id="KW-0460">Magnesium</keyword>
<evidence type="ECO:0000256" key="8">
    <source>
        <dbReference type="ARBA" id="ARBA00023152"/>
    </source>
</evidence>
<feature type="compositionally biased region" description="Polar residues" evidence="11">
    <location>
        <begin position="19"/>
        <end position="29"/>
    </location>
</feature>
<dbReference type="GO" id="GO:0009749">
    <property type="term" value="P:response to glucose"/>
    <property type="evidence" value="ECO:0007669"/>
    <property type="project" value="TreeGrafter"/>
</dbReference>
<evidence type="ECO:0000256" key="9">
    <source>
        <dbReference type="ARBA" id="ARBA00038478"/>
    </source>
</evidence>
<evidence type="ECO:0000313" key="13">
    <source>
        <dbReference type="EMBL" id="QDU30347.1"/>
    </source>
</evidence>
<dbReference type="KEGG" id="aagg:ETAA8_54750"/>
<protein>
    <submittedName>
        <fullName evidence="13">6-phosphofructokinase</fullName>
        <ecNumber evidence="13">2.7.1.11</ecNumber>
    </submittedName>
</protein>
<dbReference type="GO" id="GO:0003872">
    <property type="term" value="F:6-phosphofructokinase activity"/>
    <property type="evidence" value="ECO:0007669"/>
    <property type="project" value="UniProtKB-EC"/>
</dbReference>
<keyword evidence="6 13" id="KW-0418">Kinase</keyword>
<evidence type="ECO:0000256" key="11">
    <source>
        <dbReference type="SAM" id="MobiDB-lite"/>
    </source>
</evidence>
<keyword evidence="4 13" id="KW-0808">Transferase</keyword>
<name>A0A517YJF5_9BACT</name>
<dbReference type="EC" id="2.7.1.11" evidence="13"/>
<dbReference type="AlphaFoldDB" id="A0A517YJF5"/>
<evidence type="ECO:0000256" key="3">
    <source>
        <dbReference type="ARBA" id="ARBA00022490"/>
    </source>
</evidence>
<sequence>MQQAIPQAADTEASALMTDKNSPQGSLSAPTRRETTFKRVAILFAGGPAPAANAVISTAANSFMRAGIEVYGIMYGYSGLVEYTPEKPLEADKHYKLLTPQMLKRSRNSQGILIGTARANPGKLISAPAHLEDPQLSAPLRRVYDGLCSLGVDALISIGGDDTLKTANKFKMYQDRLPASAKRIPVVHLPKTIDNDYMGIDFTFGYFTAVETLASEIRNLLADAEASKSYFLTETMGRSAGWLSYGAAIAGEASLVISVEDIIGSYRLKETVVNQKTGESEAREIMDVDRVVARIVKTMIAREEENKQFGVIVMAEGLAELLPQKYLEGIPRDEHNHISISHVNLGRMFSKLVTEAFKKQTGRSRKVTGLQLGYESRCARPHAFDVMLGSQLGVGAYRALVEEKKNGVMVSVIGQLQLHYVPFEKLIDPESLVTVVRYIETSSDFHRLARFLETYVDE</sequence>
<comment type="catalytic activity">
    <reaction evidence="10">
        <text>beta-D-fructose 6-phosphate + diphosphate = beta-D-fructose 1,6-bisphosphate + phosphate + H(+)</text>
        <dbReference type="Rhea" id="RHEA:13613"/>
        <dbReference type="ChEBI" id="CHEBI:15378"/>
        <dbReference type="ChEBI" id="CHEBI:32966"/>
        <dbReference type="ChEBI" id="CHEBI:33019"/>
        <dbReference type="ChEBI" id="CHEBI:43474"/>
        <dbReference type="ChEBI" id="CHEBI:57634"/>
        <dbReference type="EC" id="2.7.1.90"/>
    </reaction>
</comment>
<comment type="cofactor">
    <cofactor evidence="1">
        <name>Mg(2+)</name>
        <dbReference type="ChEBI" id="CHEBI:18420"/>
    </cofactor>
</comment>
<dbReference type="InterPro" id="IPR000023">
    <property type="entry name" value="Phosphofructokinase_dom"/>
</dbReference>
<dbReference type="UniPathway" id="UPA00109">
    <property type="reaction ID" value="UER00182"/>
</dbReference>
<evidence type="ECO:0000256" key="6">
    <source>
        <dbReference type="ARBA" id="ARBA00022777"/>
    </source>
</evidence>
<dbReference type="InterPro" id="IPR022953">
    <property type="entry name" value="ATP_PFK"/>
</dbReference>
<dbReference type="SUPFAM" id="SSF53784">
    <property type="entry name" value="Phosphofructokinase"/>
    <property type="match status" value="1"/>
</dbReference>
<organism evidence="13 14">
    <name type="scientific">Anatilimnocola aggregata</name>
    <dbReference type="NCBI Taxonomy" id="2528021"/>
    <lineage>
        <taxon>Bacteria</taxon>
        <taxon>Pseudomonadati</taxon>
        <taxon>Planctomycetota</taxon>
        <taxon>Planctomycetia</taxon>
        <taxon>Pirellulales</taxon>
        <taxon>Pirellulaceae</taxon>
        <taxon>Anatilimnocola</taxon>
    </lineage>
</organism>
<comment type="function">
    <text evidence="2">Catalyzes the phosphorylation of D-fructose 6-phosphate, the first committing step of glycolysis. Uses inorganic phosphate (PPi) as phosphoryl donor instead of ATP like common ATP-dependent phosphofructokinases (ATP-PFKs), which renders the reaction reversible, and can thus function both in glycolysis and gluconeogenesis. Consistently, PPi-PFK can replace the enzymes of both the forward (ATP-PFK) and reverse (fructose-bisphosphatase (FBPase)) reactions.</text>
</comment>
<reference evidence="13 14" key="1">
    <citation type="submission" date="2019-02" db="EMBL/GenBank/DDBJ databases">
        <title>Deep-cultivation of Planctomycetes and their phenomic and genomic characterization uncovers novel biology.</title>
        <authorList>
            <person name="Wiegand S."/>
            <person name="Jogler M."/>
            <person name="Boedeker C."/>
            <person name="Pinto D."/>
            <person name="Vollmers J."/>
            <person name="Rivas-Marin E."/>
            <person name="Kohn T."/>
            <person name="Peeters S.H."/>
            <person name="Heuer A."/>
            <person name="Rast P."/>
            <person name="Oberbeckmann S."/>
            <person name="Bunk B."/>
            <person name="Jeske O."/>
            <person name="Meyerdierks A."/>
            <person name="Storesund J.E."/>
            <person name="Kallscheuer N."/>
            <person name="Luecker S."/>
            <person name="Lage O.M."/>
            <person name="Pohl T."/>
            <person name="Merkel B.J."/>
            <person name="Hornburger P."/>
            <person name="Mueller R.-W."/>
            <person name="Bruemmer F."/>
            <person name="Labrenz M."/>
            <person name="Spormann A.M."/>
            <person name="Op den Camp H."/>
            <person name="Overmann J."/>
            <person name="Amann R."/>
            <person name="Jetten M.S.M."/>
            <person name="Mascher T."/>
            <person name="Medema M.H."/>
            <person name="Devos D.P."/>
            <person name="Kaster A.-K."/>
            <person name="Ovreas L."/>
            <person name="Rohde M."/>
            <person name="Galperin M.Y."/>
            <person name="Jogler C."/>
        </authorList>
    </citation>
    <scope>NUCLEOTIDE SEQUENCE [LARGE SCALE GENOMIC DNA]</scope>
    <source>
        <strain evidence="13 14">ETA_A8</strain>
    </source>
</reference>
<dbReference type="GO" id="GO:0046872">
    <property type="term" value="F:metal ion binding"/>
    <property type="evidence" value="ECO:0007669"/>
    <property type="project" value="UniProtKB-KW"/>
</dbReference>
<evidence type="ECO:0000256" key="10">
    <source>
        <dbReference type="ARBA" id="ARBA00048072"/>
    </source>
</evidence>
<dbReference type="EMBL" id="CP036274">
    <property type="protein sequence ID" value="QDU30347.1"/>
    <property type="molecule type" value="Genomic_DNA"/>
</dbReference>
<dbReference type="InterPro" id="IPR035966">
    <property type="entry name" value="PKF_sf"/>
</dbReference>
<dbReference type="GO" id="GO:0047334">
    <property type="term" value="F:diphosphate-fructose-6-phosphate 1-phosphotransferase activity"/>
    <property type="evidence" value="ECO:0007669"/>
    <property type="project" value="UniProtKB-EC"/>
</dbReference>
<evidence type="ECO:0000256" key="7">
    <source>
        <dbReference type="ARBA" id="ARBA00022842"/>
    </source>
</evidence>
<evidence type="ECO:0000256" key="2">
    <source>
        <dbReference type="ARBA" id="ARBA00003138"/>
    </source>
</evidence>
<dbReference type="GO" id="GO:0006002">
    <property type="term" value="P:fructose 6-phosphate metabolic process"/>
    <property type="evidence" value="ECO:0007669"/>
    <property type="project" value="InterPro"/>
</dbReference>
<dbReference type="PANTHER" id="PTHR43650:SF1">
    <property type="entry name" value="PYROPHOSPHATE--FRUCTOSE 6-PHOSPHATE 1-PHOSPHOTRANSFERASE SUBUNIT BETA 2"/>
    <property type="match status" value="1"/>
</dbReference>
<feature type="domain" description="Phosphofructokinase" evidence="12">
    <location>
        <begin position="39"/>
        <end position="399"/>
    </location>
</feature>
<dbReference type="Gene3D" id="3.40.50.450">
    <property type="match status" value="1"/>
</dbReference>
<evidence type="ECO:0000256" key="1">
    <source>
        <dbReference type="ARBA" id="ARBA00001946"/>
    </source>
</evidence>
<evidence type="ECO:0000313" key="14">
    <source>
        <dbReference type="Proteomes" id="UP000315017"/>
    </source>
</evidence>
<dbReference type="Proteomes" id="UP000315017">
    <property type="component" value="Chromosome"/>
</dbReference>
<keyword evidence="3" id="KW-0963">Cytoplasm</keyword>
<dbReference type="PRINTS" id="PR00476">
    <property type="entry name" value="PHFRCTKINASE"/>
</dbReference>
<keyword evidence="5" id="KW-0479">Metal-binding</keyword>
<accession>A0A517YJF5</accession>
<dbReference type="PANTHER" id="PTHR43650">
    <property type="entry name" value="PYROPHOSPHATE--FRUCTOSE 6-PHOSPHATE 1-PHOSPHOTRANSFERASE"/>
    <property type="match status" value="1"/>
</dbReference>
<evidence type="ECO:0000256" key="4">
    <source>
        <dbReference type="ARBA" id="ARBA00022679"/>
    </source>
</evidence>
<evidence type="ECO:0000256" key="5">
    <source>
        <dbReference type="ARBA" id="ARBA00022723"/>
    </source>
</evidence>
<proteinExistence type="inferred from homology"/>
<dbReference type="Gene3D" id="3.40.50.460">
    <property type="entry name" value="Phosphofructokinase domain"/>
    <property type="match status" value="1"/>
</dbReference>
<feature type="region of interest" description="Disordered" evidence="11">
    <location>
        <begin position="1"/>
        <end position="31"/>
    </location>
</feature>
<evidence type="ECO:0000259" key="12">
    <source>
        <dbReference type="Pfam" id="PF00365"/>
    </source>
</evidence>
<keyword evidence="14" id="KW-1185">Reference proteome</keyword>
<dbReference type="Pfam" id="PF00365">
    <property type="entry name" value="PFK"/>
    <property type="match status" value="1"/>
</dbReference>